<name>A0A1Y4JHC2_9BACE</name>
<proteinExistence type="predicted"/>
<dbReference type="Proteomes" id="UP000196587">
    <property type="component" value="Unassembled WGS sequence"/>
</dbReference>
<sequence length="91" mass="10430">MNNIIANCLCQWKNPKHCSLTPTCKGWGCRFLATPIEELPTTDKEKAKLFSKVYREAKEKGVLECPHYRSLFIDEVLENINASNVTLQNMN</sequence>
<dbReference type="EMBL" id="NFKE01000017">
    <property type="protein sequence ID" value="OUP31905.1"/>
    <property type="molecule type" value="Genomic_DNA"/>
</dbReference>
<gene>
    <name evidence="1" type="ORF">B5F24_16030</name>
</gene>
<reference evidence="2" key="1">
    <citation type="submission" date="2017-04" db="EMBL/GenBank/DDBJ databases">
        <title>Function of individual gut microbiota members based on whole genome sequencing of pure cultures obtained from chicken caecum.</title>
        <authorList>
            <person name="Medvecky M."/>
            <person name="Cejkova D."/>
            <person name="Polansky O."/>
            <person name="Karasova D."/>
            <person name="Kubasova T."/>
            <person name="Cizek A."/>
            <person name="Rychlik I."/>
        </authorList>
    </citation>
    <scope>NUCLEOTIDE SEQUENCE [LARGE SCALE GENOMIC DNA]</scope>
    <source>
        <strain evidence="2">An189</strain>
    </source>
</reference>
<dbReference type="AlphaFoldDB" id="A0A1Y4JHC2"/>
<protein>
    <submittedName>
        <fullName evidence="1">Uncharacterized protein</fullName>
    </submittedName>
</protein>
<organism evidence="1 2">
    <name type="scientific">Bacteroides clarus</name>
    <dbReference type="NCBI Taxonomy" id="626929"/>
    <lineage>
        <taxon>Bacteria</taxon>
        <taxon>Pseudomonadati</taxon>
        <taxon>Bacteroidota</taxon>
        <taxon>Bacteroidia</taxon>
        <taxon>Bacteroidales</taxon>
        <taxon>Bacteroidaceae</taxon>
        <taxon>Bacteroides</taxon>
    </lineage>
</organism>
<accession>A0A1Y4JHC2</accession>
<evidence type="ECO:0000313" key="1">
    <source>
        <dbReference type="EMBL" id="OUP31905.1"/>
    </source>
</evidence>
<comment type="caution">
    <text evidence="1">The sequence shown here is derived from an EMBL/GenBank/DDBJ whole genome shotgun (WGS) entry which is preliminary data.</text>
</comment>
<evidence type="ECO:0000313" key="2">
    <source>
        <dbReference type="Proteomes" id="UP000196587"/>
    </source>
</evidence>
<dbReference type="RefSeq" id="WP_143269512.1">
    <property type="nucleotide sequence ID" value="NZ_NFKE01000017.1"/>
</dbReference>